<feature type="transmembrane region" description="Helical" evidence="1">
    <location>
        <begin position="84"/>
        <end position="102"/>
    </location>
</feature>
<name>A0A6N9HQ43_9BURK</name>
<dbReference type="RefSeq" id="WP_161028548.1">
    <property type="nucleotide sequence ID" value="NZ_WWCJ01000034.1"/>
</dbReference>
<keyword evidence="3" id="KW-0645">Protease</keyword>
<evidence type="ECO:0000313" key="3">
    <source>
        <dbReference type="EMBL" id="MYN05604.1"/>
    </source>
</evidence>
<keyword evidence="4" id="KW-1185">Reference proteome</keyword>
<accession>A0A6N9HQ43</accession>
<feature type="transmembrane region" description="Helical" evidence="1">
    <location>
        <begin position="43"/>
        <end position="64"/>
    </location>
</feature>
<evidence type="ECO:0000259" key="2">
    <source>
        <dbReference type="Pfam" id="PF02517"/>
    </source>
</evidence>
<dbReference type="Proteomes" id="UP000448575">
    <property type="component" value="Unassembled WGS sequence"/>
</dbReference>
<evidence type="ECO:0000313" key="4">
    <source>
        <dbReference type="Proteomes" id="UP000448575"/>
    </source>
</evidence>
<evidence type="ECO:0000256" key="1">
    <source>
        <dbReference type="SAM" id="Phobius"/>
    </source>
</evidence>
<proteinExistence type="predicted"/>
<sequence length="265" mass="28113">MPSLQAAFIVALCIMLPLLEVPRWRRLKANSTSAARLGHYREVIVLLWALAAVSAWLAAPATLFDAPGRLGGMEWLTGSATASWLVQGGALLLVGMLTAQALRSLTDEEVRQQYALAAQPLKFMLPAGRRERRWWIVVAISAGVCEELVYRGFMLAYFGQPGTGLGLGLGGAWLLSTLAFGLVHAYQGLAGVLRSGIVGGLLGLVAIASGHLALAIVLHVVIDLLPLAYYRPAEGSVEGVAEVGDQVGRVLDADRNPDQGVGDTH</sequence>
<keyword evidence="3" id="KW-0378">Hydrolase</keyword>
<feature type="transmembrane region" description="Helical" evidence="1">
    <location>
        <begin position="6"/>
        <end position="22"/>
    </location>
</feature>
<feature type="transmembrane region" description="Helical" evidence="1">
    <location>
        <begin position="134"/>
        <end position="153"/>
    </location>
</feature>
<feature type="domain" description="CAAX prenyl protease 2/Lysostaphin resistance protein A-like" evidence="2">
    <location>
        <begin position="134"/>
        <end position="224"/>
    </location>
</feature>
<dbReference type="InterPro" id="IPR003675">
    <property type="entry name" value="Rce1/LyrA-like_dom"/>
</dbReference>
<reference evidence="3 4" key="1">
    <citation type="submission" date="2019-12" db="EMBL/GenBank/DDBJ databases">
        <title>Novel species isolated from a subtropical stream in China.</title>
        <authorList>
            <person name="Lu H."/>
        </authorList>
    </citation>
    <scope>NUCLEOTIDE SEQUENCE [LARGE SCALE GENOMIC DNA]</scope>
    <source>
        <strain evidence="3 4">DS3</strain>
    </source>
</reference>
<dbReference type="GO" id="GO:0080120">
    <property type="term" value="P:CAAX-box protein maturation"/>
    <property type="evidence" value="ECO:0007669"/>
    <property type="project" value="UniProtKB-ARBA"/>
</dbReference>
<feature type="transmembrane region" description="Helical" evidence="1">
    <location>
        <begin position="198"/>
        <end position="222"/>
    </location>
</feature>
<organism evidence="3 4">
    <name type="scientific">Pseudoduganella guangdongensis</name>
    <dbReference type="NCBI Taxonomy" id="2692179"/>
    <lineage>
        <taxon>Bacteria</taxon>
        <taxon>Pseudomonadati</taxon>
        <taxon>Pseudomonadota</taxon>
        <taxon>Betaproteobacteria</taxon>
        <taxon>Burkholderiales</taxon>
        <taxon>Oxalobacteraceae</taxon>
        <taxon>Telluria group</taxon>
        <taxon>Pseudoduganella</taxon>
    </lineage>
</organism>
<protein>
    <submittedName>
        <fullName evidence="3">CPBP family intramembrane metalloprotease</fullName>
    </submittedName>
</protein>
<dbReference type="Pfam" id="PF02517">
    <property type="entry name" value="Rce1-like"/>
    <property type="match status" value="1"/>
</dbReference>
<dbReference type="PANTHER" id="PTHR43592:SF15">
    <property type="entry name" value="CAAX AMINO TERMINAL PROTEASE FAMILY PROTEIN"/>
    <property type="match status" value="1"/>
</dbReference>
<feature type="transmembrane region" description="Helical" evidence="1">
    <location>
        <begin position="165"/>
        <end position="186"/>
    </location>
</feature>
<comment type="caution">
    <text evidence="3">The sequence shown here is derived from an EMBL/GenBank/DDBJ whole genome shotgun (WGS) entry which is preliminary data.</text>
</comment>
<keyword evidence="1" id="KW-0472">Membrane</keyword>
<gene>
    <name evidence="3" type="ORF">GTP41_26275</name>
</gene>
<dbReference type="GO" id="GO:0004175">
    <property type="term" value="F:endopeptidase activity"/>
    <property type="evidence" value="ECO:0007669"/>
    <property type="project" value="UniProtKB-ARBA"/>
</dbReference>
<dbReference type="EMBL" id="WWCJ01000034">
    <property type="protein sequence ID" value="MYN05604.1"/>
    <property type="molecule type" value="Genomic_DNA"/>
</dbReference>
<keyword evidence="1" id="KW-0812">Transmembrane</keyword>
<dbReference type="AlphaFoldDB" id="A0A6N9HQ43"/>
<keyword evidence="3" id="KW-0482">Metalloprotease</keyword>
<dbReference type="GO" id="GO:0006508">
    <property type="term" value="P:proteolysis"/>
    <property type="evidence" value="ECO:0007669"/>
    <property type="project" value="UniProtKB-KW"/>
</dbReference>
<dbReference type="PANTHER" id="PTHR43592">
    <property type="entry name" value="CAAX AMINO TERMINAL PROTEASE"/>
    <property type="match status" value="1"/>
</dbReference>
<keyword evidence="1" id="KW-1133">Transmembrane helix</keyword>
<dbReference type="GO" id="GO:0008237">
    <property type="term" value="F:metallopeptidase activity"/>
    <property type="evidence" value="ECO:0007669"/>
    <property type="project" value="UniProtKB-KW"/>
</dbReference>